<keyword evidence="7" id="KW-1185">Reference proteome</keyword>
<sequence length="360" mass="37321">MAHRDSDYDGAMKNGEKSGNSRAPRRVTAAMVAEHAGVSTATVSLVANGKSAGRVSAANEQRVRESIRELGYFVDSIGSSLAKGVSSLVVLVAPDISNPFFAKVIAGVRSILASDYQLLLSVTDAGVSPSASETRKIMGLRPAGLLVHAPSQDFLEEISSTLPLVALDAPGIDPAIPAVNMDVAQGARDVVAHFAAQGHTRAAYLDASTGTETLAVRREAFLAAAKEYGIEVLPASVASSMIDVAAASAAFSQHWPTWREAGVTALGCATDNHAFGVLHASRQLGLSIPQQLAVAGFDDLPYSATSNPSITTVELNAQEVGRQAALKLRALLDGKSPDPLQTMLPSSLVVRGSTLENAGG</sequence>
<dbReference type="SUPFAM" id="SSF47413">
    <property type="entry name" value="lambda repressor-like DNA-binding domains"/>
    <property type="match status" value="1"/>
</dbReference>
<dbReference type="InterPro" id="IPR010982">
    <property type="entry name" value="Lambda_DNA-bd_dom_sf"/>
</dbReference>
<dbReference type="Pfam" id="PF00356">
    <property type="entry name" value="LacI"/>
    <property type="match status" value="1"/>
</dbReference>
<dbReference type="PROSITE" id="PS50932">
    <property type="entry name" value="HTH_LACI_2"/>
    <property type="match status" value="1"/>
</dbReference>
<evidence type="ECO:0000256" key="3">
    <source>
        <dbReference type="ARBA" id="ARBA00023163"/>
    </source>
</evidence>
<evidence type="ECO:0000259" key="5">
    <source>
        <dbReference type="PROSITE" id="PS50932"/>
    </source>
</evidence>
<keyword evidence="3" id="KW-0804">Transcription</keyword>
<dbReference type="SUPFAM" id="SSF53822">
    <property type="entry name" value="Periplasmic binding protein-like I"/>
    <property type="match status" value="1"/>
</dbReference>
<organism evidence="6 7">
    <name type="scientific">Glutamicibacter mysorens</name>
    <dbReference type="NCBI Taxonomy" id="257984"/>
    <lineage>
        <taxon>Bacteria</taxon>
        <taxon>Bacillati</taxon>
        <taxon>Actinomycetota</taxon>
        <taxon>Actinomycetes</taxon>
        <taxon>Micrococcales</taxon>
        <taxon>Micrococcaceae</taxon>
        <taxon>Glutamicibacter</taxon>
    </lineage>
</organism>
<evidence type="ECO:0000256" key="1">
    <source>
        <dbReference type="ARBA" id="ARBA00023015"/>
    </source>
</evidence>
<protein>
    <submittedName>
        <fullName evidence="6">LacI family transcriptional regulator</fullName>
    </submittedName>
</protein>
<reference evidence="6 7" key="1">
    <citation type="submission" date="2017-11" db="EMBL/GenBank/DDBJ databases">
        <title>Sequencing the genomes of 1000 actinobacteria strains.</title>
        <authorList>
            <person name="Klenk H.-P."/>
        </authorList>
    </citation>
    <scope>NUCLEOTIDE SEQUENCE [LARGE SCALE GENOMIC DNA]</scope>
    <source>
        <strain evidence="6 7">DSM 12798</strain>
    </source>
</reference>
<dbReference type="PANTHER" id="PTHR30146:SF138">
    <property type="entry name" value="TRANSCRIPTIONAL REGULATORY PROTEIN"/>
    <property type="match status" value="1"/>
</dbReference>
<dbReference type="SMART" id="SM00354">
    <property type="entry name" value="HTH_LACI"/>
    <property type="match status" value="1"/>
</dbReference>
<evidence type="ECO:0000313" key="7">
    <source>
        <dbReference type="Proteomes" id="UP000229263"/>
    </source>
</evidence>
<gene>
    <name evidence="6" type="ORF">ATK23_2803</name>
</gene>
<feature type="domain" description="HTH lacI-type" evidence="5">
    <location>
        <begin position="27"/>
        <end position="83"/>
    </location>
</feature>
<evidence type="ECO:0000256" key="4">
    <source>
        <dbReference type="SAM" id="MobiDB-lite"/>
    </source>
</evidence>
<dbReference type="InterPro" id="IPR046335">
    <property type="entry name" value="LacI/GalR-like_sensor"/>
</dbReference>
<dbReference type="Gene3D" id="3.40.50.2300">
    <property type="match status" value="2"/>
</dbReference>
<dbReference type="Proteomes" id="UP000229263">
    <property type="component" value="Unassembled WGS sequence"/>
</dbReference>
<name>A0ABX4N1L6_9MICC</name>
<dbReference type="Pfam" id="PF13377">
    <property type="entry name" value="Peripla_BP_3"/>
    <property type="match status" value="1"/>
</dbReference>
<dbReference type="CDD" id="cd01392">
    <property type="entry name" value="HTH_LacI"/>
    <property type="match status" value="1"/>
</dbReference>
<dbReference type="CDD" id="cd06267">
    <property type="entry name" value="PBP1_LacI_sugar_binding-like"/>
    <property type="match status" value="1"/>
</dbReference>
<proteinExistence type="predicted"/>
<keyword evidence="2" id="KW-0238">DNA-binding</keyword>
<dbReference type="InterPro" id="IPR000843">
    <property type="entry name" value="HTH_LacI"/>
</dbReference>
<feature type="region of interest" description="Disordered" evidence="4">
    <location>
        <begin position="1"/>
        <end position="26"/>
    </location>
</feature>
<dbReference type="PANTHER" id="PTHR30146">
    <property type="entry name" value="LACI-RELATED TRANSCRIPTIONAL REPRESSOR"/>
    <property type="match status" value="1"/>
</dbReference>
<comment type="caution">
    <text evidence="6">The sequence shown here is derived from an EMBL/GenBank/DDBJ whole genome shotgun (WGS) entry which is preliminary data.</text>
</comment>
<evidence type="ECO:0000256" key="2">
    <source>
        <dbReference type="ARBA" id="ARBA00023125"/>
    </source>
</evidence>
<dbReference type="EMBL" id="PGEY01000001">
    <property type="protein sequence ID" value="PJJ45523.1"/>
    <property type="molecule type" value="Genomic_DNA"/>
</dbReference>
<dbReference type="Gene3D" id="1.10.260.40">
    <property type="entry name" value="lambda repressor-like DNA-binding domains"/>
    <property type="match status" value="1"/>
</dbReference>
<dbReference type="InterPro" id="IPR028082">
    <property type="entry name" value="Peripla_BP_I"/>
</dbReference>
<accession>A0ABX4N1L6</accession>
<keyword evidence="1" id="KW-0805">Transcription regulation</keyword>
<evidence type="ECO:0000313" key="6">
    <source>
        <dbReference type="EMBL" id="PJJ45523.1"/>
    </source>
</evidence>